<protein>
    <recommendedName>
        <fullName evidence="3">Type II toxin-antitoxin system HicB family antitoxin</fullName>
    </recommendedName>
</protein>
<keyword evidence="2" id="KW-1185">Reference proteome</keyword>
<accession>A0ABW6AHU1</accession>
<comment type="caution">
    <text evidence="1">The sequence shown here is derived from an EMBL/GenBank/DDBJ whole genome shotgun (WGS) entry which is preliminary data.</text>
</comment>
<dbReference type="RefSeq" id="WP_381502267.1">
    <property type="nucleotide sequence ID" value="NZ_JBHUOM010000012.1"/>
</dbReference>
<gene>
    <name evidence="1" type="ORF">ACFS25_14815</name>
</gene>
<name>A0ABW6AHU1_9BACT</name>
<evidence type="ECO:0008006" key="3">
    <source>
        <dbReference type="Google" id="ProtNLM"/>
    </source>
</evidence>
<evidence type="ECO:0000313" key="1">
    <source>
        <dbReference type="EMBL" id="MFD2935061.1"/>
    </source>
</evidence>
<organism evidence="1 2">
    <name type="scientific">Spirosoma flavum</name>
    <dbReference type="NCBI Taxonomy" id="2048557"/>
    <lineage>
        <taxon>Bacteria</taxon>
        <taxon>Pseudomonadati</taxon>
        <taxon>Bacteroidota</taxon>
        <taxon>Cytophagia</taxon>
        <taxon>Cytophagales</taxon>
        <taxon>Cytophagaceae</taxon>
        <taxon>Spirosoma</taxon>
    </lineage>
</organism>
<dbReference type="EMBL" id="JBHUOM010000012">
    <property type="protein sequence ID" value="MFD2935061.1"/>
    <property type="molecule type" value="Genomic_DNA"/>
</dbReference>
<sequence length="71" mass="7688">MKPLVIILYTDAKGSGFTSYFEDATSTEWPETKGAVGAGDTIAEALRSLANAMDALQEERQLDQFNDEAST</sequence>
<evidence type="ECO:0000313" key="2">
    <source>
        <dbReference type="Proteomes" id="UP001597512"/>
    </source>
</evidence>
<dbReference type="Proteomes" id="UP001597512">
    <property type="component" value="Unassembled WGS sequence"/>
</dbReference>
<proteinExistence type="predicted"/>
<reference evidence="2" key="1">
    <citation type="journal article" date="2019" name="Int. J. Syst. Evol. Microbiol.">
        <title>The Global Catalogue of Microorganisms (GCM) 10K type strain sequencing project: providing services to taxonomists for standard genome sequencing and annotation.</title>
        <authorList>
            <consortium name="The Broad Institute Genomics Platform"/>
            <consortium name="The Broad Institute Genome Sequencing Center for Infectious Disease"/>
            <person name="Wu L."/>
            <person name="Ma J."/>
        </authorList>
    </citation>
    <scope>NUCLEOTIDE SEQUENCE [LARGE SCALE GENOMIC DNA]</scope>
    <source>
        <strain evidence="2">KCTC 52490</strain>
    </source>
</reference>